<dbReference type="RefSeq" id="WP_239677184.1">
    <property type="nucleotide sequence ID" value="NZ_CP070499.1"/>
</dbReference>
<reference evidence="3" key="1">
    <citation type="submission" date="2021-02" db="EMBL/GenBank/DDBJ databases">
        <title>Natrosporangium hydrolyticum gen. nov., sp. nov, a haloalkaliphilic actinobacterium from a soda solonchak soil.</title>
        <authorList>
            <person name="Sorokin D.Y."/>
            <person name="Khijniak T.V."/>
            <person name="Zakharycheva A.P."/>
            <person name="Boueva O.V."/>
            <person name="Ariskina E.V."/>
            <person name="Hahnke R.L."/>
            <person name="Bunk B."/>
            <person name="Sproer C."/>
            <person name="Schumann P."/>
            <person name="Evtushenko L.I."/>
            <person name="Kublanov I.V."/>
        </authorList>
    </citation>
    <scope>NUCLEOTIDE SEQUENCE</scope>
    <source>
        <strain evidence="3">DSM 106523</strain>
    </source>
</reference>
<organism evidence="3 4">
    <name type="scientific">Natronosporangium hydrolyticum</name>
    <dbReference type="NCBI Taxonomy" id="2811111"/>
    <lineage>
        <taxon>Bacteria</taxon>
        <taxon>Bacillati</taxon>
        <taxon>Actinomycetota</taxon>
        <taxon>Actinomycetes</taxon>
        <taxon>Micromonosporales</taxon>
        <taxon>Micromonosporaceae</taxon>
        <taxon>Natronosporangium</taxon>
    </lineage>
</organism>
<dbReference type="Proteomes" id="UP000662857">
    <property type="component" value="Chromosome"/>
</dbReference>
<evidence type="ECO:0000313" key="4">
    <source>
        <dbReference type="Proteomes" id="UP000662857"/>
    </source>
</evidence>
<feature type="domain" description="Dynamin N-terminal" evidence="2">
    <location>
        <begin position="48"/>
        <end position="191"/>
    </location>
</feature>
<evidence type="ECO:0000256" key="1">
    <source>
        <dbReference type="SAM" id="MobiDB-lite"/>
    </source>
</evidence>
<name>A0A895YB88_9ACTN</name>
<dbReference type="KEGG" id="nhy:JQS43_01100"/>
<sequence>MRDAVAAVEFPLPTATAREATTAAEMLQAQLDDYLLPRLTLPGAPLLVVVGGSTGAGKSTLVNSLVRAPVSAAGVLRPTTRAPVLVCHPADAGWFRGSPLLENVARAAEGGAGSRGTRSRLDRRAVAPQLVTAPALRPGVAFLDAPDIDSTVAANRTLAHRLFAAADLWLFATTANRYADAVPWRLLRAARDRRAVVAMVLARVPLAATDEVAGLLTHLLRQQQLAEVPVFVLPETRVARQGMLPESATAPLRRWFDALAGDEAARGSVIRHTLNGALSVVAPQLGALAAAADEQLAVAEALAEQVGLAYGVARGQVEQGLRADPATPAVPAPTAGEPADRTGSAPATTTAAHRSPARHRQTAGEAALIQLVQSAAADAAEQTESAWRSHPVGAALLGPEAVGANPDLPRQVQRVAREHPPAEWPTRVGDVLDAEAAQWLSRLAGVPLDGGPAIQLRQAAAALAQHRSPADPAAESPTSPATVPATSESGW</sequence>
<dbReference type="Gene3D" id="3.40.50.300">
    <property type="entry name" value="P-loop containing nucleotide triphosphate hydrolases"/>
    <property type="match status" value="1"/>
</dbReference>
<gene>
    <name evidence="3" type="ORF">JQS43_01100</name>
</gene>
<feature type="compositionally biased region" description="Low complexity" evidence="1">
    <location>
        <begin position="323"/>
        <end position="337"/>
    </location>
</feature>
<evidence type="ECO:0000259" key="2">
    <source>
        <dbReference type="Pfam" id="PF00350"/>
    </source>
</evidence>
<evidence type="ECO:0000313" key="3">
    <source>
        <dbReference type="EMBL" id="QSB15017.1"/>
    </source>
</evidence>
<feature type="compositionally biased region" description="Polar residues" evidence="1">
    <location>
        <begin position="476"/>
        <end position="491"/>
    </location>
</feature>
<keyword evidence="4" id="KW-1185">Reference proteome</keyword>
<dbReference type="EMBL" id="CP070499">
    <property type="protein sequence ID" value="QSB15017.1"/>
    <property type="molecule type" value="Genomic_DNA"/>
</dbReference>
<feature type="region of interest" description="Disordered" evidence="1">
    <location>
        <begin position="460"/>
        <end position="491"/>
    </location>
</feature>
<accession>A0A895YB88</accession>
<dbReference type="AlphaFoldDB" id="A0A895YB88"/>
<dbReference type="CDD" id="cd00882">
    <property type="entry name" value="Ras_like_GTPase"/>
    <property type="match status" value="1"/>
</dbReference>
<dbReference type="InterPro" id="IPR045063">
    <property type="entry name" value="Dynamin_N"/>
</dbReference>
<dbReference type="Pfam" id="PF00350">
    <property type="entry name" value="Dynamin_N"/>
    <property type="match status" value="1"/>
</dbReference>
<protein>
    <submittedName>
        <fullName evidence="3">Dynamin family protein</fullName>
    </submittedName>
</protein>
<feature type="region of interest" description="Disordered" evidence="1">
    <location>
        <begin position="322"/>
        <end position="363"/>
    </location>
</feature>
<dbReference type="InterPro" id="IPR027417">
    <property type="entry name" value="P-loop_NTPase"/>
</dbReference>
<proteinExistence type="predicted"/>
<dbReference type="SUPFAM" id="SSF52540">
    <property type="entry name" value="P-loop containing nucleoside triphosphate hydrolases"/>
    <property type="match status" value="1"/>
</dbReference>